<evidence type="ECO:0000256" key="1">
    <source>
        <dbReference type="SAM" id="MobiDB-lite"/>
    </source>
</evidence>
<dbReference type="AlphaFoldDB" id="A0A9Q0ESK7"/>
<organism evidence="2 3">
    <name type="scientific">Muraenolepis orangiensis</name>
    <name type="common">Patagonian moray cod</name>
    <dbReference type="NCBI Taxonomy" id="630683"/>
    <lineage>
        <taxon>Eukaryota</taxon>
        <taxon>Metazoa</taxon>
        <taxon>Chordata</taxon>
        <taxon>Craniata</taxon>
        <taxon>Vertebrata</taxon>
        <taxon>Euteleostomi</taxon>
        <taxon>Actinopterygii</taxon>
        <taxon>Neopterygii</taxon>
        <taxon>Teleostei</taxon>
        <taxon>Neoteleostei</taxon>
        <taxon>Acanthomorphata</taxon>
        <taxon>Zeiogadaria</taxon>
        <taxon>Gadariae</taxon>
        <taxon>Gadiformes</taxon>
        <taxon>Muraenolepidoidei</taxon>
        <taxon>Muraenolepididae</taxon>
        <taxon>Muraenolepis</taxon>
    </lineage>
</organism>
<dbReference type="EMBL" id="JANIIK010000038">
    <property type="protein sequence ID" value="KAJ3609857.1"/>
    <property type="molecule type" value="Genomic_DNA"/>
</dbReference>
<feature type="region of interest" description="Disordered" evidence="1">
    <location>
        <begin position="1"/>
        <end position="56"/>
    </location>
</feature>
<feature type="compositionally biased region" description="Basic and acidic residues" evidence="1">
    <location>
        <begin position="85"/>
        <end position="102"/>
    </location>
</feature>
<keyword evidence="3" id="KW-1185">Reference proteome</keyword>
<name>A0A9Q0ESK7_9TELE</name>
<sequence>MNHVRDYGSGGIGSSKAHRVDLSGSTGETAAWTCCPGGPQGPPLSSQKPRAASPEIGRCGRLTSVSAAETPGHIWSCHIPFPSRYRGDPLKRDHPEDHDTVT</sequence>
<comment type="caution">
    <text evidence="2">The sequence shown here is derived from an EMBL/GenBank/DDBJ whole genome shotgun (WGS) entry which is preliminary data.</text>
</comment>
<feature type="region of interest" description="Disordered" evidence="1">
    <location>
        <begin position="80"/>
        <end position="102"/>
    </location>
</feature>
<evidence type="ECO:0000313" key="2">
    <source>
        <dbReference type="EMBL" id="KAJ3609857.1"/>
    </source>
</evidence>
<gene>
    <name evidence="2" type="ORF">NHX12_021951</name>
</gene>
<accession>A0A9Q0ESK7</accession>
<reference evidence="2" key="1">
    <citation type="submission" date="2022-07" db="EMBL/GenBank/DDBJ databases">
        <title>Chromosome-level genome of Muraenolepis orangiensis.</title>
        <authorList>
            <person name="Kim J."/>
        </authorList>
    </citation>
    <scope>NUCLEOTIDE SEQUENCE</scope>
    <source>
        <strain evidence="2">KU_S4_2022</strain>
        <tissue evidence="2">Muscle</tissue>
    </source>
</reference>
<proteinExistence type="predicted"/>
<evidence type="ECO:0000313" key="3">
    <source>
        <dbReference type="Proteomes" id="UP001148018"/>
    </source>
</evidence>
<dbReference type="Proteomes" id="UP001148018">
    <property type="component" value="Unassembled WGS sequence"/>
</dbReference>
<protein>
    <submittedName>
        <fullName evidence="2">Uncharacterized protein</fullName>
    </submittedName>
</protein>